<gene>
    <name evidence="2" type="ORF">MNBD_ALPHA05-2085</name>
</gene>
<name>A0A3B0SC34_9ZZZZ</name>
<keyword evidence="1" id="KW-0812">Transmembrane</keyword>
<dbReference type="EMBL" id="UOEH01000346">
    <property type="protein sequence ID" value="VAW01840.1"/>
    <property type="molecule type" value="Genomic_DNA"/>
</dbReference>
<reference evidence="2" key="1">
    <citation type="submission" date="2018-06" db="EMBL/GenBank/DDBJ databases">
        <authorList>
            <person name="Zhirakovskaya E."/>
        </authorList>
    </citation>
    <scope>NUCLEOTIDE SEQUENCE</scope>
</reference>
<evidence type="ECO:0000256" key="1">
    <source>
        <dbReference type="SAM" id="Phobius"/>
    </source>
</evidence>
<proteinExistence type="predicted"/>
<dbReference type="AlphaFoldDB" id="A0A3B0SC34"/>
<protein>
    <submittedName>
        <fullName evidence="2">Uncharacterized protein</fullName>
    </submittedName>
</protein>
<feature type="transmembrane region" description="Helical" evidence="1">
    <location>
        <begin position="77"/>
        <end position="95"/>
    </location>
</feature>
<keyword evidence="1" id="KW-0472">Membrane</keyword>
<accession>A0A3B0SC34</accession>
<organism evidence="2">
    <name type="scientific">hydrothermal vent metagenome</name>
    <dbReference type="NCBI Taxonomy" id="652676"/>
    <lineage>
        <taxon>unclassified sequences</taxon>
        <taxon>metagenomes</taxon>
        <taxon>ecological metagenomes</taxon>
    </lineage>
</organism>
<evidence type="ECO:0000313" key="2">
    <source>
        <dbReference type="EMBL" id="VAW01840.1"/>
    </source>
</evidence>
<sequence>MVMNRSRKFILCAAAAATTLSVGTSAFAGGYYGGGYGGGHGGYYGGGHGGYSSGYGHGGYGYGHGYSYGGGHGGGKAAAIALGVIGGAIIVNELAGSKSRRRAYDDRYDRRYDRYSRRSVRSSDGAAFERGYEEGYARGRDVGDGAPAGDDLDVQLEGRADGGPQPIRLTYDNAYKTCTKHARVALGNRGFILAAPNRPDTAEDLGGSWKMTANVTAQNQNGESWTRAMSCEADDNRVYLLELI</sequence>
<keyword evidence="1" id="KW-1133">Transmembrane helix</keyword>